<dbReference type="STRING" id="1802061.A3A93_00255"/>
<dbReference type="GO" id="GO:0005384">
    <property type="term" value="F:manganese ion transmembrane transporter activity"/>
    <property type="evidence" value="ECO:0007669"/>
    <property type="project" value="InterPro"/>
</dbReference>
<dbReference type="GO" id="GO:0030026">
    <property type="term" value="P:intracellular manganese ion homeostasis"/>
    <property type="evidence" value="ECO:0007669"/>
    <property type="project" value="InterPro"/>
</dbReference>
<comment type="subcellular location">
    <subcellularLocation>
        <location evidence="1">Endomembrane system</location>
        <topology evidence="1">Multi-pass membrane protein</topology>
    </subcellularLocation>
</comment>
<feature type="transmembrane region" description="Helical" evidence="5">
    <location>
        <begin position="190"/>
        <end position="208"/>
    </location>
</feature>
<dbReference type="Proteomes" id="UP000177141">
    <property type="component" value="Unassembled WGS sequence"/>
</dbReference>
<keyword evidence="2 5" id="KW-0812">Transmembrane</keyword>
<evidence type="ECO:0000256" key="4">
    <source>
        <dbReference type="ARBA" id="ARBA00023136"/>
    </source>
</evidence>
<dbReference type="Pfam" id="PF01988">
    <property type="entry name" value="VIT1"/>
    <property type="match status" value="1"/>
</dbReference>
<evidence type="ECO:0000256" key="1">
    <source>
        <dbReference type="ARBA" id="ARBA00004127"/>
    </source>
</evidence>
<evidence type="ECO:0000313" key="7">
    <source>
        <dbReference type="Proteomes" id="UP000177141"/>
    </source>
</evidence>
<dbReference type="AlphaFoldDB" id="A0A1F7IUE3"/>
<keyword evidence="3 5" id="KW-1133">Transmembrane helix</keyword>
<proteinExistence type="predicted"/>
<gene>
    <name evidence="6" type="ORF">A3A93_00255</name>
</gene>
<evidence type="ECO:0008006" key="8">
    <source>
        <dbReference type="Google" id="ProtNLM"/>
    </source>
</evidence>
<name>A0A1F7IUE3_9BACT</name>
<keyword evidence="4 5" id="KW-0472">Membrane</keyword>
<evidence type="ECO:0000256" key="5">
    <source>
        <dbReference type="SAM" id="Phobius"/>
    </source>
</evidence>
<dbReference type="InterPro" id="IPR008217">
    <property type="entry name" value="Ccc1_fam"/>
</dbReference>
<dbReference type="PANTHER" id="PTHR31851">
    <property type="entry name" value="FE(2+)/MN(2+) TRANSPORTER PCL1"/>
    <property type="match status" value="1"/>
</dbReference>
<feature type="transmembrane region" description="Helical" evidence="5">
    <location>
        <begin position="160"/>
        <end position="184"/>
    </location>
</feature>
<feature type="transmembrane region" description="Helical" evidence="5">
    <location>
        <begin position="220"/>
        <end position="242"/>
    </location>
</feature>
<comment type="caution">
    <text evidence="6">The sequence shown here is derived from an EMBL/GenBank/DDBJ whole genome shotgun (WGS) entry which is preliminary data.</text>
</comment>
<dbReference type="GO" id="GO:0012505">
    <property type="term" value="C:endomembrane system"/>
    <property type="evidence" value="ECO:0007669"/>
    <property type="project" value="UniProtKB-SubCell"/>
</dbReference>
<reference evidence="6 7" key="1">
    <citation type="journal article" date="2016" name="Nat. Commun.">
        <title>Thousands of microbial genomes shed light on interconnected biogeochemical processes in an aquifer system.</title>
        <authorList>
            <person name="Anantharaman K."/>
            <person name="Brown C.T."/>
            <person name="Hug L.A."/>
            <person name="Sharon I."/>
            <person name="Castelle C.J."/>
            <person name="Probst A.J."/>
            <person name="Thomas B.C."/>
            <person name="Singh A."/>
            <person name="Wilkins M.J."/>
            <person name="Karaoz U."/>
            <person name="Brodie E.L."/>
            <person name="Williams K.H."/>
            <person name="Hubbard S.S."/>
            <person name="Banfield J.F."/>
        </authorList>
    </citation>
    <scope>NUCLEOTIDE SEQUENCE [LARGE SCALE GENOMIC DNA]</scope>
</reference>
<evidence type="ECO:0000313" key="6">
    <source>
        <dbReference type="EMBL" id="OGK46973.1"/>
    </source>
</evidence>
<organism evidence="6 7">
    <name type="scientific">Candidatus Roizmanbacteria bacterium RIFCSPLOWO2_01_FULL_38_12</name>
    <dbReference type="NCBI Taxonomy" id="1802061"/>
    <lineage>
        <taxon>Bacteria</taxon>
        <taxon>Candidatus Roizmaniibacteriota</taxon>
    </lineage>
</organism>
<sequence>MNYSKADLEKHLAEEHQISPFSTYLKEIVYGGNDGIVTTFAVVAGFTGANANIGSLSYLTVLLFGLANLFADGVSMGLGNFLSMRSERELFHKEKNKELKEINENPKIEKAETQELLMIRGFSKSDAETLVNLYSKNRDYWADFMMRYELEMTNPLENPYLTAVATFLAFVAFGFIPLVPYVFFKNDPQTFIYASIATALALVLLGLLRWRVTRDSIVRSVGEILIVGGLSAVVAFVVGTFFRF</sequence>
<evidence type="ECO:0000256" key="3">
    <source>
        <dbReference type="ARBA" id="ARBA00022989"/>
    </source>
</evidence>
<dbReference type="EMBL" id="MGAL01000037">
    <property type="protein sequence ID" value="OGK46973.1"/>
    <property type="molecule type" value="Genomic_DNA"/>
</dbReference>
<accession>A0A1F7IUE3</accession>
<evidence type="ECO:0000256" key="2">
    <source>
        <dbReference type="ARBA" id="ARBA00022692"/>
    </source>
</evidence>
<feature type="transmembrane region" description="Helical" evidence="5">
    <location>
        <begin position="56"/>
        <end position="82"/>
    </location>
</feature>
<protein>
    <recommendedName>
        <fullName evidence="8">GMP synthase</fullName>
    </recommendedName>
</protein>